<comment type="caution">
    <text evidence="2">The sequence shown here is derived from an EMBL/GenBank/DDBJ whole genome shotgun (WGS) entry which is preliminary data.</text>
</comment>
<dbReference type="RefSeq" id="WP_121605866.1">
    <property type="nucleotide sequence ID" value="NZ_BAAACY010000010.1"/>
</dbReference>
<evidence type="ECO:0000313" key="3">
    <source>
        <dbReference type="Proteomes" id="UP000675284"/>
    </source>
</evidence>
<dbReference type="EMBL" id="JAGSOT010000011">
    <property type="protein sequence ID" value="MBR7795451.1"/>
    <property type="molecule type" value="Genomic_DNA"/>
</dbReference>
<dbReference type="SUPFAM" id="SSF46955">
    <property type="entry name" value="Putative DNA-binding domain"/>
    <property type="match status" value="1"/>
</dbReference>
<dbReference type="Gene3D" id="1.10.1660.10">
    <property type="match status" value="1"/>
</dbReference>
<dbReference type="GO" id="GO:0006355">
    <property type="term" value="P:regulation of DNA-templated transcription"/>
    <property type="evidence" value="ECO:0007669"/>
    <property type="project" value="InterPro"/>
</dbReference>
<keyword evidence="3" id="KW-1185">Reference proteome</keyword>
<dbReference type="GO" id="GO:0003677">
    <property type="term" value="F:DNA binding"/>
    <property type="evidence" value="ECO:0007669"/>
    <property type="project" value="InterPro"/>
</dbReference>
<reference evidence="2" key="1">
    <citation type="submission" date="2021-04" db="EMBL/GenBank/DDBJ databases">
        <title>Isolation and polyphasic classification of algal microorganism.</title>
        <authorList>
            <person name="Wang S."/>
        </authorList>
    </citation>
    <scope>NUCLEOTIDE SEQUENCE</scope>
    <source>
        <strain evidence="2">720a</strain>
    </source>
</reference>
<proteinExistence type="predicted"/>
<organism evidence="2 3">
    <name type="scientific">Virgibacillus salarius</name>
    <dbReference type="NCBI Taxonomy" id="447199"/>
    <lineage>
        <taxon>Bacteria</taxon>
        <taxon>Bacillati</taxon>
        <taxon>Bacillota</taxon>
        <taxon>Bacilli</taxon>
        <taxon>Bacillales</taxon>
        <taxon>Bacillaceae</taxon>
        <taxon>Virgibacillus</taxon>
    </lineage>
</organism>
<dbReference type="PROSITE" id="PS50937">
    <property type="entry name" value="HTH_MERR_2"/>
    <property type="match status" value="1"/>
</dbReference>
<sequence>MERFSKICNVSVKILRYYDEIDLLKPS</sequence>
<dbReference type="InterPro" id="IPR009061">
    <property type="entry name" value="DNA-bd_dom_put_sf"/>
</dbReference>
<feature type="domain" description="HTH merR-type" evidence="1">
    <location>
        <begin position="1"/>
        <end position="27"/>
    </location>
</feature>
<dbReference type="InterPro" id="IPR000551">
    <property type="entry name" value="MerR-type_HTH_dom"/>
</dbReference>
<gene>
    <name evidence="2" type="ORF">KCX74_05275</name>
</gene>
<evidence type="ECO:0000313" key="2">
    <source>
        <dbReference type="EMBL" id="MBR7795451.1"/>
    </source>
</evidence>
<dbReference type="Proteomes" id="UP000675284">
    <property type="component" value="Unassembled WGS sequence"/>
</dbReference>
<protein>
    <recommendedName>
        <fullName evidence="1">HTH merR-type domain-containing protein</fullName>
    </recommendedName>
</protein>
<accession>A0A941IAK6</accession>
<dbReference type="Pfam" id="PF00376">
    <property type="entry name" value="MerR"/>
    <property type="match status" value="1"/>
</dbReference>
<evidence type="ECO:0000259" key="1">
    <source>
        <dbReference type="PROSITE" id="PS50937"/>
    </source>
</evidence>
<name>A0A941IAK6_9BACI</name>
<dbReference type="AlphaFoldDB" id="A0A941IAK6"/>